<accession>A0A7J9BD29</accession>
<keyword evidence="2" id="KW-1185">Reference proteome</keyword>
<protein>
    <submittedName>
        <fullName evidence="1">Uncharacterized protein</fullName>
    </submittedName>
</protein>
<name>A0A7J9BD29_GOSGO</name>
<dbReference type="OrthoDB" id="999291at2759"/>
<dbReference type="PANTHER" id="PTHR46782:SF2">
    <property type="entry name" value="OS07G0545900 PROTEIN"/>
    <property type="match status" value="1"/>
</dbReference>
<dbReference type="AlphaFoldDB" id="A0A7J9BD29"/>
<dbReference type="InterPro" id="IPR044646">
    <property type="entry name" value="EMB1417-like"/>
</dbReference>
<dbReference type="Proteomes" id="UP000593579">
    <property type="component" value="Unassembled WGS sequence"/>
</dbReference>
<proteinExistence type="predicted"/>
<reference evidence="1 2" key="1">
    <citation type="journal article" date="2019" name="Genome Biol. Evol.">
        <title>Insights into the evolution of the New World diploid cottons (Gossypium, subgenus Houzingenia) based on genome sequencing.</title>
        <authorList>
            <person name="Grover C.E."/>
            <person name="Arick M.A. 2nd"/>
            <person name="Thrash A."/>
            <person name="Conover J.L."/>
            <person name="Sanders W.S."/>
            <person name="Peterson D.G."/>
            <person name="Frelichowski J.E."/>
            <person name="Scheffler J.A."/>
            <person name="Scheffler B.E."/>
            <person name="Wendel J.F."/>
        </authorList>
    </citation>
    <scope>NUCLEOTIDE SEQUENCE [LARGE SCALE GENOMIC DNA]</scope>
    <source>
        <strain evidence="1">5</strain>
        <tissue evidence="1">Leaf</tissue>
    </source>
</reference>
<comment type="caution">
    <text evidence="1">The sequence shown here is derived from an EMBL/GenBank/DDBJ whole genome shotgun (WGS) entry which is preliminary data.</text>
</comment>
<dbReference type="EMBL" id="JABEZY010000002">
    <property type="protein sequence ID" value="MBA0734251.1"/>
    <property type="molecule type" value="Genomic_DNA"/>
</dbReference>
<gene>
    <name evidence="1" type="ORF">Gogos_018186</name>
</gene>
<sequence length="142" mass="16734">MEKSMLKVELSKEMHMSPTVHPSNYGNNDAPIISGLSLYEHHYRMLRNYGKLDEGFNNYYSYAKLKNLAMFHFSNVKEVFGANHSWVSHEWRLKVSRLPKEKEIVYGALDKWVAWETEFPLIAAAKALRIFKKKSQWLRVIQ</sequence>
<evidence type="ECO:0000313" key="1">
    <source>
        <dbReference type="EMBL" id="MBA0734251.1"/>
    </source>
</evidence>
<feature type="non-terminal residue" evidence="1">
    <location>
        <position position="142"/>
    </location>
</feature>
<evidence type="ECO:0000313" key="2">
    <source>
        <dbReference type="Proteomes" id="UP000593579"/>
    </source>
</evidence>
<dbReference type="PANTHER" id="PTHR46782">
    <property type="entry name" value="OS01G0757700 PROTEIN"/>
    <property type="match status" value="1"/>
</dbReference>
<organism evidence="1 2">
    <name type="scientific">Gossypium gossypioides</name>
    <name type="common">Mexican cotton</name>
    <name type="synonym">Selera gossypioides</name>
    <dbReference type="NCBI Taxonomy" id="34282"/>
    <lineage>
        <taxon>Eukaryota</taxon>
        <taxon>Viridiplantae</taxon>
        <taxon>Streptophyta</taxon>
        <taxon>Embryophyta</taxon>
        <taxon>Tracheophyta</taxon>
        <taxon>Spermatophyta</taxon>
        <taxon>Magnoliopsida</taxon>
        <taxon>eudicotyledons</taxon>
        <taxon>Gunneridae</taxon>
        <taxon>Pentapetalae</taxon>
        <taxon>rosids</taxon>
        <taxon>malvids</taxon>
        <taxon>Malvales</taxon>
        <taxon>Malvaceae</taxon>
        <taxon>Malvoideae</taxon>
        <taxon>Gossypium</taxon>
    </lineage>
</organism>